<dbReference type="PANTHER" id="PTHR32089">
    <property type="entry name" value="METHYL-ACCEPTING CHEMOTAXIS PROTEIN MCPB"/>
    <property type="match status" value="1"/>
</dbReference>
<dbReference type="Gene3D" id="1.10.287.950">
    <property type="entry name" value="Methyl-accepting chemotaxis protein"/>
    <property type="match status" value="1"/>
</dbReference>
<dbReference type="PRINTS" id="PR00260">
    <property type="entry name" value="CHEMTRNSDUCR"/>
</dbReference>
<dbReference type="GO" id="GO:0016020">
    <property type="term" value="C:membrane"/>
    <property type="evidence" value="ECO:0007669"/>
    <property type="project" value="InterPro"/>
</dbReference>
<dbReference type="PROSITE" id="PS50111">
    <property type="entry name" value="CHEMOTAXIS_TRANSDUC_2"/>
    <property type="match status" value="1"/>
</dbReference>
<keyword evidence="4" id="KW-0812">Transmembrane</keyword>
<dbReference type="InterPro" id="IPR003660">
    <property type="entry name" value="HAMP_dom"/>
</dbReference>
<evidence type="ECO:0000256" key="2">
    <source>
        <dbReference type="ARBA" id="ARBA00029447"/>
    </source>
</evidence>
<keyword evidence="4" id="KW-0472">Membrane</keyword>
<dbReference type="InterPro" id="IPR004090">
    <property type="entry name" value="Chemotax_Me-accpt_rcpt"/>
</dbReference>
<comment type="caution">
    <text evidence="7">The sequence shown here is derived from an EMBL/GenBank/DDBJ whole genome shotgun (WGS) entry which is preliminary data.</text>
</comment>
<name>A0A418VQ78_9PROT</name>
<feature type="domain" description="Methyl-accepting transducer" evidence="5">
    <location>
        <begin position="373"/>
        <end position="616"/>
    </location>
</feature>
<gene>
    <name evidence="7" type="ORF">D3877_25335</name>
</gene>
<dbReference type="Pfam" id="PF00672">
    <property type="entry name" value="HAMP"/>
    <property type="match status" value="1"/>
</dbReference>
<proteinExistence type="inferred from homology"/>
<dbReference type="EMBL" id="QYUL01000004">
    <property type="protein sequence ID" value="RJF78413.1"/>
    <property type="molecule type" value="Genomic_DNA"/>
</dbReference>
<dbReference type="PANTHER" id="PTHR32089:SF112">
    <property type="entry name" value="LYSOZYME-LIKE PROTEIN-RELATED"/>
    <property type="match status" value="1"/>
</dbReference>
<dbReference type="Gene3D" id="6.10.340.10">
    <property type="match status" value="1"/>
</dbReference>
<reference evidence="7 8" key="1">
    <citation type="submission" date="2018-09" db="EMBL/GenBank/DDBJ databases">
        <authorList>
            <person name="Zhu H."/>
        </authorList>
    </citation>
    <scope>NUCLEOTIDE SEQUENCE [LARGE SCALE GENOMIC DNA]</scope>
    <source>
        <strain evidence="7 8">K2W22B-5</strain>
    </source>
</reference>
<dbReference type="Pfam" id="PF00015">
    <property type="entry name" value="MCPsignal"/>
    <property type="match status" value="1"/>
</dbReference>
<feature type="transmembrane region" description="Helical" evidence="4">
    <location>
        <begin position="12"/>
        <end position="34"/>
    </location>
</feature>
<protein>
    <submittedName>
        <fullName evidence="7">HAMP domain-containing protein</fullName>
    </submittedName>
</protein>
<dbReference type="GO" id="GO:0004888">
    <property type="term" value="F:transmembrane signaling receptor activity"/>
    <property type="evidence" value="ECO:0007669"/>
    <property type="project" value="InterPro"/>
</dbReference>
<comment type="similarity">
    <text evidence="2">Belongs to the methyl-accepting chemotaxis (MCP) protein family.</text>
</comment>
<keyword evidence="1 3" id="KW-0807">Transducer</keyword>
<evidence type="ECO:0000313" key="7">
    <source>
        <dbReference type="EMBL" id="RJF78413.1"/>
    </source>
</evidence>
<dbReference type="GO" id="GO:0007165">
    <property type="term" value="P:signal transduction"/>
    <property type="evidence" value="ECO:0007669"/>
    <property type="project" value="UniProtKB-KW"/>
</dbReference>
<sequence length="636" mass="65895">MALGTLSISTRIFAGFLSVLVLLAAMGAAGVVGFGASRDRFASYGGVAEVAIAALEMQTDAGILMRAAQGYAASGRELERTTAETVSQRMDAAIANTRTRTAGADLAGPLDELAAARAQFETEFAQLVAAKTHRRALVTDTLLPELDAAIDHATGAARDLLAKLPALIDRYEVEQMEDDADALRAALKEAGALAPDLGARLTSLRARFDAVVDSAGAADLATDALVRITGRRLNAAGQALRETAVGNLSRLQAENEGAMGQLQSVLIGLAVLGELVGLAMAWVIARSIIRPVRGITRTMEALAAGNKAVDIMALTARDEIGAMARAVAVFKDNALAMERIQIEQQRAKEDSEREKSRLMAELADGFEASVQQVVEVVSVAVADLHTAASGMAQTADGANRHLAAVAATSDDTAMDVQKVAAAAEQLSCSVGEISRQVGQSTDMASRAVAEAGRTNDMVLALSSSAQTIGRVVDLINRIAHQTNLLALNATIEAARAGEAGKGFVVVANEVKALAHQTSQATGEIGQQIAAIQSATVGTVEAISTITGMVSDINRVASAVADAVEQQGEATREIARNIQGVATGTSRLTSYSATLAGAVNDTGAAADRVLHAAADLSSQSDGLRQEVGRFLKQVRLV</sequence>
<dbReference type="Proteomes" id="UP000283458">
    <property type="component" value="Unassembled WGS sequence"/>
</dbReference>
<dbReference type="SUPFAM" id="SSF58104">
    <property type="entry name" value="Methyl-accepting chemotaxis protein (MCP) signaling domain"/>
    <property type="match status" value="1"/>
</dbReference>
<dbReference type="InterPro" id="IPR004089">
    <property type="entry name" value="MCPsignal_dom"/>
</dbReference>
<evidence type="ECO:0000256" key="3">
    <source>
        <dbReference type="PROSITE-ProRule" id="PRU00284"/>
    </source>
</evidence>
<evidence type="ECO:0000256" key="1">
    <source>
        <dbReference type="ARBA" id="ARBA00023224"/>
    </source>
</evidence>
<dbReference type="OrthoDB" id="3378718at2"/>
<dbReference type="SMART" id="SM00283">
    <property type="entry name" value="MA"/>
    <property type="match status" value="1"/>
</dbReference>
<organism evidence="7 8">
    <name type="scientific">Azospirillum cavernae</name>
    <dbReference type="NCBI Taxonomy" id="2320860"/>
    <lineage>
        <taxon>Bacteria</taxon>
        <taxon>Pseudomonadati</taxon>
        <taxon>Pseudomonadota</taxon>
        <taxon>Alphaproteobacteria</taxon>
        <taxon>Rhodospirillales</taxon>
        <taxon>Azospirillaceae</taxon>
        <taxon>Azospirillum</taxon>
    </lineage>
</organism>
<keyword evidence="4" id="KW-1133">Transmembrane helix</keyword>
<evidence type="ECO:0000313" key="8">
    <source>
        <dbReference type="Proteomes" id="UP000283458"/>
    </source>
</evidence>
<dbReference type="AlphaFoldDB" id="A0A418VQ78"/>
<dbReference type="RefSeq" id="WP_119833551.1">
    <property type="nucleotide sequence ID" value="NZ_QYUL01000004.1"/>
</dbReference>
<keyword evidence="8" id="KW-1185">Reference proteome</keyword>
<evidence type="ECO:0000256" key="4">
    <source>
        <dbReference type="SAM" id="Phobius"/>
    </source>
</evidence>
<accession>A0A418VQ78</accession>
<dbReference type="PROSITE" id="PS50885">
    <property type="entry name" value="HAMP"/>
    <property type="match status" value="1"/>
</dbReference>
<dbReference type="GO" id="GO:0006935">
    <property type="term" value="P:chemotaxis"/>
    <property type="evidence" value="ECO:0007669"/>
    <property type="project" value="InterPro"/>
</dbReference>
<evidence type="ECO:0000259" key="6">
    <source>
        <dbReference type="PROSITE" id="PS50885"/>
    </source>
</evidence>
<dbReference type="CDD" id="cd06225">
    <property type="entry name" value="HAMP"/>
    <property type="match status" value="1"/>
</dbReference>
<feature type="domain" description="HAMP" evidence="6">
    <location>
        <begin position="286"/>
        <end position="339"/>
    </location>
</feature>
<dbReference type="SMART" id="SM00304">
    <property type="entry name" value="HAMP"/>
    <property type="match status" value="1"/>
</dbReference>
<evidence type="ECO:0000259" key="5">
    <source>
        <dbReference type="PROSITE" id="PS50111"/>
    </source>
</evidence>